<dbReference type="EMBL" id="KN837158">
    <property type="protein sequence ID" value="KIJ38739.1"/>
    <property type="molecule type" value="Genomic_DNA"/>
</dbReference>
<feature type="transmembrane region" description="Helical" evidence="1">
    <location>
        <begin position="53"/>
        <end position="73"/>
    </location>
</feature>
<dbReference type="HOGENOM" id="CLU_1005335_0_0_1"/>
<reference evidence="2 3" key="1">
    <citation type="submission" date="2014-06" db="EMBL/GenBank/DDBJ databases">
        <title>Evolutionary Origins and Diversification of the Mycorrhizal Mutualists.</title>
        <authorList>
            <consortium name="DOE Joint Genome Institute"/>
            <consortium name="Mycorrhizal Genomics Consortium"/>
            <person name="Kohler A."/>
            <person name="Kuo A."/>
            <person name="Nagy L.G."/>
            <person name="Floudas D."/>
            <person name="Copeland A."/>
            <person name="Barry K.W."/>
            <person name="Cichocki N."/>
            <person name="Veneault-Fourrey C."/>
            <person name="LaButti K."/>
            <person name="Lindquist E.A."/>
            <person name="Lipzen A."/>
            <person name="Lundell T."/>
            <person name="Morin E."/>
            <person name="Murat C."/>
            <person name="Riley R."/>
            <person name="Ohm R."/>
            <person name="Sun H."/>
            <person name="Tunlid A."/>
            <person name="Henrissat B."/>
            <person name="Grigoriev I.V."/>
            <person name="Hibbett D.S."/>
            <person name="Martin F."/>
        </authorList>
    </citation>
    <scope>NUCLEOTIDE SEQUENCE [LARGE SCALE GENOMIC DNA]</scope>
    <source>
        <strain evidence="2 3">SS14</strain>
    </source>
</reference>
<keyword evidence="1" id="KW-1133">Transmembrane helix</keyword>
<keyword evidence="1" id="KW-0812">Transmembrane</keyword>
<name>A0A0C9UV62_SPHS4</name>
<evidence type="ECO:0000313" key="3">
    <source>
        <dbReference type="Proteomes" id="UP000054279"/>
    </source>
</evidence>
<protein>
    <submittedName>
        <fullName evidence="2">Uncharacterized protein</fullName>
    </submittedName>
</protein>
<keyword evidence="1" id="KW-0472">Membrane</keyword>
<keyword evidence="3" id="KW-1185">Reference proteome</keyword>
<evidence type="ECO:0000313" key="2">
    <source>
        <dbReference type="EMBL" id="KIJ38739.1"/>
    </source>
</evidence>
<sequence length="277" mass="30281">MESPAYGKATDQAERKVAMSCGEIGECLRTTPLLSQSPNHDVYDRFSPVRKRIIVAVIVLAGIIAPSASGSFVPCIPEVAKDLNTTGTVIKQLDCIYSKRRGGGEFYPEDRLSVLIFGLTAQFVDGKAELITILLCLLENSVGVDIVLLPAGTYIVDILLDPTVEVMIASRTPLIIGPCPQKISITERPECTDEDFILLQPAGEAIIQSLKSIFERGLSCDETGDAVLQMIPFSLSEPDHEGKVSLQRWIWAGNFAVGPNMIVIFPPRGRDMYVVEW</sequence>
<dbReference type="Proteomes" id="UP000054279">
    <property type="component" value="Unassembled WGS sequence"/>
</dbReference>
<proteinExistence type="predicted"/>
<evidence type="ECO:0000256" key="1">
    <source>
        <dbReference type="SAM" id="Phobius"/>
    </source>
</evidence>
<accession>A0A0C9UV62</accession>
<organism evidence="2 3">
    <name type="scientific">Sphaerobolus stellatus (strain SS14)</name>
    <dbReference type="NCBI Taxonomy" id="990650"/>
    <lineage>
        <taxon>Eukaryota</taxon>
        <taxon>Fungi</taxon>
        <taxon>Dikarya</taxon>
        <taxon>Basidiomycota</taxon>
        <taxon>Agaricomycotina</taxon>
        <taxon>Agaricomycetes</taxon>
        <taxon>Phallomycetidae</taxon>
        <taxon>Geastrales</taxon>
        <taxon>Sphaerobolaceae</taxon>
        <taxon>Sphaerobolus</taxon>
    </lineage>
</organism>
<dbReference type="AlphaFoldDB" id="A0A0C9UV62"/>
<gene>
    <name evidence="2" type="ORF">M422DRAFT_258611</name>
</gene>